<dbReference type="OrthoDB" id="9776368at2"/>
<dbReference type="InterPro" id="IPR036412">
    <property type="entry name" value="HAD-like_sf"/>
</dbReference>
<dbReference type="SFLD" id="SFLDS00003">
    <property type="entry name" value="Haloacid_Dehalogenase"/>
    <property type="match status" value="1"/>
</dbReference>
<dbReference type="Proteomes" id="UP000030512">
    <property type="component" value="Chromosome"/>
</dbReference>
<keyword evidence="6" id="KW-1185">Reference proteome</keyword>
<organism evidence="5 6">
    <name type="scientific">Methylomonas denitrificans</name>
    <dbReference type="NCBI Taxonomy" id="1538553"/>
    <lineage>
        <taxon>Bacteria</taxon>
        <taxon>Pseudomonadati</taxon>
        <taxon>Pseudomonadota</taxon>
        <taxon>Gammaproteobacteria</taxon>
        <taxon>Methylococcales</taxon>
        <taxon>Methylococcaceae</taxon>
        <taxon>Methylomonas</taxon>
    </lineage>
</organism>
<dbReference type="GO" id="GO:0046872">
    <property type="term" value="F:metal ion binding"/>
    <property type="evidence" value="ECO:0007669"/>
    <property type="project" value="UniProtKB-KW"/>
</dbReference>
<dbReference type="InterPro" id="IPR006439">
    <property type="entry name" value="HAD-SF_hydro_IA"/>
</dbReference>
<dbReference type="KEGG" id="mdn:JT25_001405"/>
<evidence type="ECO:0000313" key="6">
    <source>
        <dbReference type="Proteomes" id="UP000030512"/>
    </source>
</evidence>
<evidence type="ECO:0000313" key="5">
    <source>
        <dbReference type="EMBL" id="AMK75151.1"/>
    </source>
</evidence>
<dbReference type="InterPro" id="IPR050155">
    <property type="entry name" value="HAD-like_hydrolase_sf"/>
</dbReference>
<protein>
    <submittedName>
        <fullName evidence="5">Phosphoglycolate phosphatase</fullName>
    </submittedName>
</protein>
<evidence type="ECO:0000256" key="2">
    <source>
        <dbReference type="ARBA" id="ARBA00022801"/>
    </source>
</evidence>
<dbReference type="PANTHER" id="PTHR43434:SF23">
    <property type="entry name" value="PHOSPHOGLYCOLATE PHOSPHATASE"/>
    <property type="match status" value="1"/>
</dbReference>
<dbReference type="Gene3D" id="1.10.150.240">
    <property type="entry name" value="Putative phosphatase, domain 2"/>
    <property type="match status" value="1"/>
</dbReference>
<keyword evidence="4" id="KW-0119">Carbohydrate metabolism</keyword>
<dbReference type="GO" id="GO:0008967">
    <property type="term" value="F:phosphoglycolate phosphatase activity"/>
    <property type="evidence" value="ECO:0007669"/>
    <property type="project" value="TreeGrafter"/>
</dbReference>
<dbReference type="EMBL" id="CP014476">
    <property type="protein sequence ID" value="AMK75151.1"/>
    <property type="molecule type" value="Genomic_DNA"/>
</dbReference>
<proteinExistence type="predicted"/>
<dbReference type="Pfam" id="PF13419">
    <property type="entry name" value="HAD_2"/>
    <property type="match status" value="1"/>
</dbReference>
<dbReference type="STRING" id="1538553.JT25_001405"/>
<dbReference type="GO" id="GO:0005829">
    <property type="term" value="C:cytosol"/>
    <property type="evidence" value="ECO:0007669"/>
    <property type="project" value="TreeGrafter"/>
</dbReference>
<dbReference type="GO" id="GO:0006281">
    <property type="term" value="P:DNA repair"/>
    <property type="evidence" value="ECO:0007669"/>
    <property type="project" value="TreeGrafter"/>
</dbReference>
<dbReference type="FunFam" id="3.40.50.1000:FF:000022">
    <property type="entry name" value="Phosphoglycolate phosphatase"/>
    <property type="match status" value="1"/>
</dbReference>
<reference evidence="5 6" key="1">
    <citation type="journal article" date="2015" name="Environ. Microbiol.">
        <title>Methane oxidation coupled to nitrate reduction under hypoxia by the Gammaproteobacterium Methylomonas denitrificans, sp. nov. type strain FJG1.</title>
        <authorList>
            <person name="Kits K.D."/>
            <person name="Klotz M.G."/>
            <person name="Stein L.Y."/>
        </authorList>
    </citation>
    <scope>NUCLEOTIDE SEQUENCE [LARGE SCALE GENOMIC DNA]</scope>
    <source>
        <strain evidence="5 6">FJG1</strain>
    </source>
</reference>
<dbReference type="RefSeq" id="WP_036272246.1">
    <property type="nucleotide sequence ID" value="NZ_CP014476.1"/>
</dbReference>
<dbReference type="SFLD" id="SFLDG01129">
    <property type="entry name" value="C1.5:_HAD__Beta-PGM__Phosphata"/>
    <property type="match status" value="1"/>
</dbReference>
<dbReference type="SFLD" id="SFLDG01135">
    <property type="entry name" value="C1.5.6:_HAD__Beta-PGM__Phospha"/>
    <property type="match status" value="1"/>
</dbReference>
<accession>A0A140E427</accession>
<name>A0A140E427_9GAMM</name>
<gene>
    <name evidence="5" type="ORF">JT25_001405</name>
</gene>
<dbReference type="AlphaFoldDB" id="A0A140E427"/>
<keyword evidence="2" id="KW-0378">Hydrolase</keyword>
<evidence type="ECO:0000256" key="1">
    <source>
        <dbReference type="ARBA" id="ARBA00022723"/>
    </source>
</evidence>
<sequence>MTGFKLDCVLFDLDGTLVDTAPDLIACLNKTLLAHGFPEAPTESVRPFISHGAMPMIKHCVNVDDSLAQRMLAFMLDTYEQNIAEHSRFFQGIADSLAAIEQLGLKWGVVTNKKSRFTVPLMDAMQLSERAACIISGDTTANSKPHPEPMLAACRQAGVSPENCVYIGDAVHDITAGKRANMKTLAALYGYLKSDDQPHTWGADALIEQPPQLMEWIHANLCH</sequence>
<dbReference type="SUPFAM" id="SSF56784">
    <property type="entry name" value="HAD-like"/>
    <property type="match status" value="1"/>
</dbReference>
<dbReference type="NCBIfam" id="TIGR01509">
    <property type="entry name" value="HAD-SF-IA-v3"/>
    <property type="match status" value="1"/>
</dbReference>
<dbReference type="Gene3D" id="3.40.50.1000">
    <property type="entry name" value="HAD superfamily/HAD-like"/>
    <property type="match status" value="1"/>
</dbReference>
<dbReference type="PANTHER" id="PTHR43434">
    <property type="entry name" value="PHOSPHOGLYCOLATE PHOSPHATASE"/>
    <property type="match status" value="1"/>
</dbReference>
<dbReference type="NCBIfam" id="TIGR01549">
    <property type="entry name" value="HAD-SF-IA-v1"/>
    <property type="match status" value="1"/>
</dbReference>
<evidence type="ECO:0000256" key="3">
    <source>
        <dbReference type="ARBA" id="ARBA00022842"/>
    </source>
</evidence>
<evidence type="ECO:0000256" key="4">
    <source>
        <dbReference type="ARBA" id="ARBA00023277"/>
    </source>
</evidence>
<dbReference type="InterPro" id="IPR023198">
    <property type="entry name" value="PGP-like_dom2"/>
</dbReference>
<dbReference type="InterPro" id="IPR041492">
    <property type="entry name" value="HAD_2"/>
</dbReference>
<keyword evidence="1" id="KW-0479">Metal-binding</keyword>
<dbReference type="InterPro" id="IPR023214">
    <property type="entry name" value="HAD_sf"/>
</dbReference>
<keyword evidence="3" id="KW-0460">Magnesium</keyword>